<dbReference type="InterPro" id="IPR001063">
    <property type="entry name" value="Ribosomal_uL22"/>
</dbReference>
<comment type="similarity">
    <text evidence="1 4">Belongs to the universal ribosomal protein uL22 family.</text>
</comment>
<dbReference type="Proteomes" id="UP000444721">
    <property type="component" value="Unassembled WGS sequence"/>
</dbReference>
<dbReference type="GeneID" id="68118049"/>
<name>A0A6A5CBY9_NAEFO</name>
<proteinExistence type="inferred from homology"/>
<dbReference type="GO" id="GO:0022625">
    <property type="term" value="C:cytosolic large ribosomal subunit"/>
    <property type="evidence" value="ECO:0007669"/>
    <property type="project" value="TreeGrafter"/>
</dbReference>
<keyword evidence="3 4" id="KW-0687">Ribonucleoprotein</keyword>
<dbReference type="PANTHER" id="PTHR11593">
    <property type="entry name" value="60S RIBOSOMAL PROTEIN L17"/>
    <property type="match status" value="1"/>
</dbReference>
<dbReference type="CDD" id="cd00336">
    <property type="entry name" value="Ribosomal_L22"/>
    <property type="match status" value="1"/>
</dbReference>
<dbReference type="EMBL" id="VFQX01000007">
    <property type="protein sequence ID" value="KAF0982855.1"/>
    <property type="molecule type" value="Genomic_DNA"/>
</dbReference>
<dbReference type="NCBIfam" id="TIGR01038">
    <property type="entry name" value="uL22_arch_euk"/>
    <property type="match status" value="1"/>
</dbReference>
<sequence>MFGLTKIQKKFVEKKYATTSRLTMTRAARQRYSVDVQTSKHAKAKVEGVRVHFKNTVETVNAIKGMSLRRAKKYLHNVLRHTESVPFKIFNGGPGRHANGKQHHVANSRYPTKSIFAVLKLLKNAENNARVKGLNVRDLVIAHTQANRAPKMRRRTFRAHGRINPFMANPSHIEIILTEKPTAVSKAPAAVVQE</sequence>
<dbReference type="SUPFAM" id="SSF54843">
    <property type="entry name" value="Ribosomal protein L22"/>
    <property type="match status" value="1"/>
</dbReference>
<dbReference type="VEuPathDB" id="AmoebaDB:NfTy_015060"/>
<dbReference type="PROSITE" id="PS00464">
    <property type="entry name" value="RIBOSOMAL_L22"/>
    <property type="match status" value="1"/>
</dbReference>
<accession>A0A6A5CBY9</accession>
<evidence type="ECO:0000313" key="6">
    <source>
        <dbReference type="Proteomes" id="UP000444721"/>
    </source>
</evidence>
<evidence type="ECO:0008006" key="7">
    <source>
        <dbReference type="Google" id="ProtNLM"/>
    </source>
</evidence>
<comment type="caution">
    <text evidence="5">The sequence shown here is derived from an EMBL/GenBank/DDBJ whole genome shotgun (WGS) entry which is preliminary data.</text>
</comment>
<evidence type="ECO:0000256" key="3">
    <source>
        <dbReference type="ARBA" id="ARBA00023274"/>
    </source>
</evidence>
<dbReference type="OrthoDB" id="10254664at2759"/>
<dbReference type="RefSeq" id="XP_044567568.1">
    <property type="nucleotide sequence ID" value="XM_044701175.1"/>
</dbReference>
<dbReference type="InterPro" id="IPR036394">
    <property type="entry name" value="Ribosomal_uL22_sf"/>
</dbReference>
<keyword evidence="6" id="KW-1185">Reference proteome</keyword>
<evidence type="ECO:0000313" key="5">
    <source>
        <dbReference type="EMBL" id="KAF0982855.1"/>
    </source>
</evidence>
<dbReference type="VEuPathDB" id="AmoebaDB:NF0024790"/>
<dbReference type="InterPro" id="IPR005721">
    <property type="entry name" value="Ribosomal_uL22_euk/arc"/>
</dbReference>
<dbReference type="Gene3D" id="3.90.470.10">
    <property type="entry name" value="Ribosomal protein L22/L17"/>
    <property type="match status" value="1"/>
</dbReference>
<dbReference type="OMA" id="NTYETAR"/>
<evidence type="ECO:0000256" key="2">
    <source>
        <dbReference type="ARBA" id="ARBA00022980"/>
    </source>
</evidence>
<dbReference type="PANTHER" id="PTHR11593:SF10">
    <property type="entry name" value="60S RIBOSOMAL PROTEIN L17"/>
    <property type="match status" value="1"/>
</dbReference>
<evidence type="ECO:0000256" key="4">
    <source>
        <dbReference type="RuleBase" id="RU004005"/>
    </source>
</evidence>
<organism evidence="5 6">
    <name type="scientific">Naegleria fowleri</name>
    <name type="common">Brain eating amoeba</name>
    <dbReference type="NCBI Taxonomy" id="5763"/>
    <lineage>
        <taxon>Eukaryota</taxon>
        <taxon>Discoba</taxon>
        <taxon>Heterolobosea</taxon>
        <taxon>Tetramitia</taxon>
        <taxon>Eutetramitia</taxon>
        <taxon>Vahlkampfiidae</taxon>
        <taxon>Naegleria</taxon>
    </lineage>
</organism>
<dbReference type="GO" id="GO:0002181">
    <property type="term" value="P:cytoplasmic translation"/>
    <property type="evidence" value="ECO:0007669"/>
    <property type="project" value="TreeGrafter"/>
</dbReference>
<dbReference type="Pfam" id="PF00237">
    <property type="entry name" value="Ribosomal_L22"/>
    <property type="match status" value="1"/>
</dbReference>
<evidence type="ECO:0000256" key="1">
    <source>
        <dbReference type="ARBA" id="ARBA00009451"/>
    </source>
</evidence>
<dbReference type="GO" id="GO:0003735">
    <property type="term" value="F:structural constituent of ribosome"/>
    <property type="evidence" value="ECO:0007669"/>
    <property type="project" value="InterPro"/>
</dbReference>
<dbReference type="VEuPathDB" id="AmoebaDB:FDP41_010834"/>
<reference evidence="5 6" key="1">
    <citation type="journal article" date="2019" name="Sci. Rep.">
        <title>Nanopore sequencing improves the draft genome of the human pathogenic amoeba Naegleria fowleri.</title>
        <authorList>
            <person name="Liechti N."/>
            <person name="Schurch N."/>
            <person name="Bruggmann R."/>
            <person name="Wittwer M."/>
        </authorList>
    </citation>
    <scope>NUCLEOTIDE SEQUENCE [LARGE SCALE GENOMIC DNA]</scope>
    <source>
        <strain evidence="5 6">ATCC 30894</strain>
    </source>
</reference>
<protein>
    <recommendedName>
        <fullName evidence="7">Ribosomal protein L22</fullName>
    </recommendedName>
</protein>
<dbReference type="AlphaFoldDB" id="A0A6A5CBY9"/>
<gene>
    <name evidence="5" type="ORF">FDP41_010834</name>
</gene>
<dbReference type="InterPro" id="IPR018260">
    <property type="entry name" value="Ribosomal_uL22_CS"/>
</dbReference>
<keyword evidence="2 4" id="KW-0689">Ribosomal protein</keyword>